<dbReference type="EMBL" id="QWDC01000003">
    <property type="protein sequence ID" value="RFZ90606.1"/>
    <property type="molecule type" value="Genomic_DNA"/>
</dbReference>
<feature type="chain" id="PRO_5017084526" evidence="1">
    <location>
        <begin position="22"/>
        <end position="123"/>
    </location>
</feature>
<dbReference type="Proteomes" id="UP000264217">
    <property type="component" value="Unassembled WGS sequence"/>
</dbReference>
<accession>A0A372NNS8</accession>
<gene>
    <name evidence="2" type="ORF">D0C36_16690</name>
</gene>
<sequence length="123" mass="13028">MKRNLLSLVVMLCAFVGMAQAQTAKVPAAKNYAVQKAEVQKPVLAAVSADAGKPAVTEQAAAPLVTCYTYTLTTNQGFSTTYEWRECDGTLRRQHLDVGQSTSVCAQDGTVTGGPYTKGAVCH</sequence>
<organism evidence="2 3">
    <name type="scientific">Mucilaginibacter conchicola</name>
    <dbReference type="NCBI Taxonomy" id="2303333"/>
    <lineage>
        <taxon>Bacteria</taxon>
        <taxon>Pseudomonadati</taxon>
        <taxon>Bacteroidota</taxon>
        <taxon>Sphingobacteriia</taxon>
        <taxon>Sphingobacteriales</taxon>
        <taxon>Sphingobacteriaceae</taxon>
        <taxon>Mucilaginibacter</taxon>
    </lineage>
</organism>
<comment type="caution">
    <text evidence="2">The sequence shown here is derived from an EMBL/GenBank/DDBJ whole genome shotgun (WGS) entry which is preliminary data.</text>
</comment>
<evidence type="ECO:0000313" key="2">
    <source>
        <dbReference type="EMBL" id="RFZ90606.1"/>
    </source>
</evidence>
<keyword evidence="3" id="KW-1185">Reference proteome</keyword>
<protein>
    <submittedName>
        <fullName evidence="2">Uncharacterized protein</fullName>
    </submittedName>
</protein>
<dbReference type="RefSeq" id="WP_117392810.1">
    <property type="nucleotide sequence ID" value="NZ_QWDC01000003.1"/>
</dbReference>
<evidence type="ECO:0000313" key="3">
    <source>
        <dbReference type="Proteomes" id="UP000264217"/>
    </source>
</evidence>
<evidence type="ECO:0000256" key="1">
    <source>
        <dbReference type="SAM" id="SignalP"/>
    </source>
</evidence>
<proteinExistence type="predicted"/>
<dbReference type="AlphaFoldDB" id="A0A372NNS8"/>
<feature type="signal peptide" evidence="1">
    <location>
        <begin position="1"/>
        <end position="21"/>
    </location>
</feature>
<keyword evidence="1" id="KW-0732">Signal</keyword>
<reference evidence="2 3" key="1">
    <citation type="submission" date="2018-08" db="EMBL/GenBank/DDBJ databases">
        <title>Mucilaginibacter sp. MYSH2.</title>
        <authorList>
            <person name="Seo T."/>
        </authorList>
    </citation>
    <scope>NUCLEOTIDE SEQUENCE [LARGE SCALE GENOMIC DNA]</scope>
    <source>
        <strain evidence="2 3">MYSH2</strain>
    </source>
</reference>
<name>A0A372NNS8_9SPHI</name>
<dbReference type="OrthoDB" id="9929697at2"/>